<feature type="transmembrane region" description="Helical" evidence="5">
    <location>
        <begin position="77"/>
        <end position="100"/>
    </location>
</feature>
<keyword evidence="2 5" id="KW-0812">Transmembrane</keyword>
<organism evidence="6 7">
    <name type="scientific">Amblyomma americanum</name>
    <name type="common">Lone star tick</name>
    <dbReference type="NCBI Taxonomy" id="6943"/>
    <lineage>
        <taxon>Eukaryota</taxon>
        <taxon>Metazoa</taxon>
        <taxon>Ecdysozoa</taxon>
        <taxon>Arthropoda</taxon>
        <taxon>Chelicerata</taxon>
        <taxon>Arachnida</taxon>
        <taxon>Acari</taxon>
        <taxon>Parasitiformes</taxon>
        <taxon>Ixodida</taxon>
        <taxon>Ixodoidea</taxon>
        <taxon>Ixodidae</taxon>
        <taxon>Amblyomminae</taxon>
        <taxon>Amblyomma</taxon>
    </lineage>
</organism>
<evidence type="ECO:0000256" key="2">
    <source>
        <dbReference type="ARBA" id="ARBA00022692"/>
    </source>
</evidence>
<dbReference type="EMBL" id="JARKHS020035140">
    <property type="protein sequence ID" value="KAK8757531.1"/>
    <property type="molecule type" value="Genomic_DNA"/>
</dbReference>
<evidence type="ECO:0000313" key="7">
    <source>
        <dbReference type="Proteomes" id="UP001321473"/>
    </source>
</evidence>
<keyword evidence="7" id="KW-1185">Reference proteome</keyword>
<feature type="transmembrane region" description="Helical" evidence="5">
    <location>
        <begin position="229"/>
        <end position="254"/>
    </location>
</feature>
<dbReference type="GO" id="GO:0016236">
    <property type="term" value="P:macroautophagy"/>
    <property type="evidence" value="ECO:0007669"/>
    <property type="project" value="TreeGrafter"/>
</dbReference>
<dbReference type="GO" id="GO:0005783">
    <property type="term" value="C:endoplasmic reticulum"/>
    <property type="evidence" value="ECO:0007669"/>
    <property type="project" value="TreeGrafter"/>
</dbReference>
<name>A0AAQ4D4Z1_AMBAM</name>
<feature type="transmembrane region" description="Helical" evidence="5">
    <location>
        <begin position="32"/>
        <end position="56"/>
    </location>
</feature>
<dbReference type="Proteomes" id="UP001321473">
    <property type="component" value="Unassembled WGS sequence"/>
</dbReference>
<gene>
    <name evidence="6" type="ORF">V5799_004837</name>
</gene>
<keyword evidence="3 5" id="KW-1133">Transmembrane helix</keyword>
<evidence type="ECO:0000256" key="4">
    <source>
        <dbReference type="ARBA" id="ARBA00023136"/>
    </source>
</evidence>
<feature type="transmembrane region" description="Helical" evidence="5">
    <location>
        <begin position="274"/>
        <end position="296"/>
    </location>
</feature>
<dbReference type="PANTHER" id="PTHR21389:SF0">
    <property type="entry name" value="ETOPOSIDE-INDUCED PROTEIN 2.4 HOMOLOG"/>
    <property type="match status" value="1"/>
</dbReference>
<comment type="subcellular location">
    <subcellularLocation>
        <location evidence="1">Membrane</location>
        <topology evidence="1">Multi-pass membrane protein</topology>
    </subcellularLocation>
</comment>
<evidence type="ECO:0000256" key="3">
    <source>
        <dbReference type="ARBA" id="ARBA00022989"/>
    </source>
</evidence>
<dbReference type="PANTHER" id="PTHR21389">
    <property type="entry name" value="P53 INDUCED PROTEIN"/>
    <property type="match status" value="1"/>
</dbReference>
<dbReference type="GO" id="GO:0016020">
    <property type="term" value="C:membrane"/>
    <property type="evidence" value="ECO:0007669"/>
    <property type="project" value="UniProtKB-SubCell"/>
</dbReference>
<reference evidence="6 7" key="1">
    <citation type="journal article" date="2023" name="Arcadia Sci">
        <title>De novo assembly of a long-read Amblyomma americanum tick genome.</title>
        <authorList>
            <person name="Chou S."/>
            <person name="Poskanzer K.E."/>
            <person name="Rollins M."/>
            <person name="Thuy-Boun P.S."/>
        </authorList>
    </citation>
    <scope>NUCLEOTIDE SEQUENCE [LARGE SCALE GENOMIC DNA]</scope>
    <source>
        <strain evidence="6">F_SG_1</strain>
        <tissue evidence="6">Salivary glands</tissue>
    </source>
</reference>
<evidence type="ECO:0000313" key="6">
    <source>
        <dbReference type="EMBL" id="KAK8757531.1"/>
    </source>
</evidence>
<comment type="caution">
    <text evidence="6">The sequence shown here is derived from an EMBL/GenBank/DDBJ whole genome shotgun (WGS) entry which is preliminary data.</text>
</comment>
<protein>
    <submittedName>
        <fullName evidence="6">Uncharacterized protein</fullName>
    </submittedName>
</protein>
<dbReference type="AlphaFoldDB" id="A0AAQ4D4Z1"/>
<evidence type="ECO:0000256" key="5">
    <source>
        <dbReference type="SAM" id="Phobius"/>
    </source>
</evidence>
<accession>A0AAQ4D4Z1</accession>
<proteinExistence type="predicted"/>
<sequence>MILPTVNDVLANAWFGTTVPTLFLLQSHLLSMLVPGVFASIVSYVHLSLLFSLSVFEYTWFSQGWEPHRRVSFVEDNWIYFMGFGLPLVFVTSLSSSYFIRCMLFSTAFPVFFSRSLTATPITGLSSLSAAKAFFFSLLYSDQDSANIRPSLQALLDHICEALWVLPPFLVTKVVGSYKLQEIADNAHRRIPEIPRIILPTVNDVLANAWFGTTVPTLFLLQSHLLSMLVPGALVSIVSYVHLSLLFSLFAFEYTWFSQGWEPHRGVSFVEDNWIYFLGFGLPLVFVTSLSSSYFIRGMLFMTAFPLFFRNSLVATPVTGLSRFPLRLFTPAVWVFDTFSRFAAVIRR</sequence>
<evidence type="ECO:0000256" key="1">
    <source>
        <dbReference type="ARBA" id="ARBA00004141"/>
    </source>
</evidence>
<keyword evidence="4 5" id="KW-0472">Membrane</keyword>